<dbReference type="PANTHER" id="PTHR47785">
    <property type="entry name" value="ZN(II)2CYS6 TRANSCRIPTION FACTOR (EUROFUNG)-RELATED-RELATED"/>
    <property type="match status" value="1"/>
</dbReference>
<dbReference type="CDD" id="cd12148">
    <property type="entry name" value="fungal_TF_MHR"/>
    <property type="match status" value="1"/>
</dbReference>
<protein>
    <recommendedName>
        <fullName evidence="4">Transcription factor domain-containing protein</fullName>
    </recommendedName>
</protein>
<dbReference type="AlphaFoldDB" id="A0A1V6T3L7"/>
<name>A0A1V6T3L7_9EURO</name>
<dbReference type="STRING" id="303698.A0A1V6T3L7"/>
<evidence type="ECO:0008006" key="4">
    <source>
        <dbReference type="Google" id="ProtNLM"/>
    </source>
</evidence>
<proteinExistence type="predicted"/>
<keyword evidence="3" id="KW-1185">Reference proteome</keyword>
<dbReference type="InterPro" id="IPR053181">
    <property type="entry name" value="EcdB-like_regulator"/>
</dbReference>
<dbReference type="PANTHER" id="PTHR47785:SF5">
    <property type="entry name" value="ZN(II)2CYS6 TRANSCRIPTION FACTOR (EUROFUNG)"/>
    <property type="match status" value="1"/>
</dbReference>
<dbReference type="Proteomes" id="UP000191285">
    <property type="component" value="Unassembled WGS sequence"/>
</dbReference>
<accession>A0A1V6T3L7</accession>
<gene>
    <name evidence="2" type="ORF">PENSTE_c013G01013</name>
</gene>
<organism evidence="2 3">
    <name type="scientific">Penicillium steckii</name>
    <dbReference type="NCBI Taxonomy" id="303698"/>
    <lineage>
        <taxon>Eukaryota</taxon>
        <taxon>Fungi</taxon>
        <taxon>Dikarya</taxon>
        <taxon>Ascomycota</taxon>
        <taxon>Pezizomycotina</taxon>
        <taxon>Eurotiomycetes</taxon>
        <taxon>Eurotiomycetidae</taxon>
        <taxon>Eurotiales</taxon>
        <taxon>Aspergillaceae</taxon>
        <taxon>Penicillium</taxon>
    </lineage>
</organism>
<evidence type="ECO:0000313" key="2">
    <source>
        <dbReference type="EMBL" id="OQE20520.1"/>
    </source>
</evidence>
<comment type="caution">
    <text evidence="2">The sequence shown here is derived from an EMBL/GenBank/DDBJ whole genome shotgun (WGS) entry which is preliminary data.</text>
</comment>
<dbReference type="EMBL" id="MLKD01000013">
    <property type="protein sequence ID" value="OQE20520.1"/>
    <property type="molecule type" value="Genomic_DNA"/>
</dbReference>
<feature type="region of interest" description="Disordered" evidence="1">
    <location>
        <begin position="26"/>
        <end position="48"/>
    </location>
</feature>
<evidence type="ECO:0000256" key="1">
    <source>
        <dbReference type="SAM" id="MobiDB-lite"/>
    </source>
</evidence>
<sequence>MHFDPASLAILDRVNHVIELLESQSPSRSDGAAYGAANDERENSTFVESSEAQRVNDLAIQDELRLESPGFPANINNCESILRWPVFNDLALSSVSFVLENEREDGQMQSGSVPLSRGIQEDELQPLSERFLSYVHLLACALGSVAVPFNLSDDWEISSPCAVTRRASRQDAESYYLAAKKRLGLIESSWLRIQCLFLCGVFEMYKLQVLRAWEYFYEACGQLKNLFWKRSLSRQNNDEYQSHHLEQRLYWSCMKSELELRCEIPLPPSGMSRLDLSDVLPSPPTDVMLLSPCYDSPSCTTTSTLVDNDEERSWFYYLAEISFRRIMNRAFVLIAADGETSWITDFQRIKAHHELFQEQIEIWFGLFKSKYSHIPPPIKLNLGAFNNELAHHIDARAISISEWIHRPFLYYAIHQPPDDPFMTQAMPLAKKCLDMCVENQLRMHPHLHHGTWFMARHSMARASLLVASVRCGKTQMPENWRKAVNNAFETLRYLANDASDLERAANSLEALIDNIDV</sequence>
<evidence type="ECO:0000313" key="3">
    <source>
        <dbReference type="Proteomes" id="UP000191285"/>
    </source>
</evidence>
<dbReference type="OrthoDB" id="4356994at2759"/>
<reference evidence="3" key="1">
    <citation type="journal article" date="2017" name="Nat. Microbiol.">
        <title>Global analysis of biosynthetic gene clusters reveals vast potential of secondary metabolite production in Penicillium species.</title>
        <authorList>
            <person name="Nielsen J.C."/>
            <person name="Grijseels S."/>
            <person name="Prigent S."/>
            <person name="Ji B."/>
            <person name="Dainat J."/>
            <person name="Nielsen K.F."/>
            <person name="Frisvad J.C."/>
            <person name="Workman M."/>
            <person name="Nielsen J."/>
        </authorList>
    </citation>
    <scope>NUCLEOTIDE SEQUENCE [LARGE SCALE GENOMIC DNA]</scope>
    <source>
        <strain evidence="3">IBT 24891</strain>
    </source>
</reference>